<dbReference type="OrthoDB" id="2659810at2759"/>
<dbReference type="AlphaFoldDB" id="F8P5D0"/>
<sequence>MNIEFLLNPTDLNRSARCRGRSGSSNYRNSRDNSAVALKSTFLPDVIRDQGLERNVVSETFTPPTNEKVKRDLDYTLGNSFDFLGQYCHAATTPAPNPDIHIEGFGAINLPLNSSGTERLRAYSSESSTGDFWHVAADKIKINNPAWDYHLDNIIARDIWLSLVPYEPRPKFTFSKMIMYWAGSSSLTHQEQILDENVYATLDVILPSVHSGGQIEISHEGAVIVYDIAPAATPCTAVVSWHNDASIKIKPITSGHRLVLRYLMAHQASGPIPRLPHMQNSTIQLRRILDQWLQSSSQEQLDVAHGMFIYTLHHDYRGLPLEGCILRGEDAHKVAHLRPVCNELGIGLYLGRIKCHITGTSDDRERGYSKGYGRRRRTDWCADDEKYPPLVKTTKRAMVLEEMTDLRGNAMEGFQGMELSKNDLMVRKPFDHFHLDTAEYSGYNDTEPGIIKYSYRRAVLIMFDPHTGFNVALSTGQHMVAVARLDGIKQGQVTNRNRDNVRKIISALHHNKPSWDVVAAIAKLTIKWNDPKLWESIISSGLIDGQAGSLGHVHCSKACSVFSFVTVLKILQRYCQKVGLPAIKAVASFPSLVGPEHRIVAIRWVRERIRWFLSSGAPLSTDDVTSFFSIGRCMGIPFLCEVIVPELLAKCRSPVFSMSLIGLLHWERVYVFPFNPSTHMEGKNRNIVEQKTRLLKPLVQKMLQQVIMEWHYSFLDLSVSDPTLGSSTSVLSGSHYTVSLSNAANLICLCILTQNIGSCALMFKHLLNRRWDASASTRRMFDVVYAPLIPLIRDTLQKFKMEVWSPVSAEFFRVLVYCYLRFILGPRPSASVNIKLTCGCGWCQQLVRFFSNAYFEQALCFGRLADHQHIQQSLQEIKQHAQVELLPQCGWESRLDIIKRRAAWIDTHWSVKRRQAETFLGLIGDENVIKKLMGDGFAAVTDALDGRRWKLSEDPETFGEVIEPSTASDSQWLASRKVELTVPIRPLLSGH</sequence>
<dbReference type="EMBL" id="GL945438">
    <property type="protein sequence ID" value="EGO21817.1"/>
    <property type="molecule type" value="Genomic_DNA"/>
</dbReference>
<gene>
    <name evidence="1" type="ORF">SERLADRAFT_441049</name>
</gene>
<dbReference type="RefSeq" id="XP_007321603.1">
    <property type="nucleotide sequence ID" value="XM_007321541.1"/>
</dbReference>
<name>F8P5D0_SERL9</name>
<dbReference type="HOGENOM" id="CLU_007520_1_2_1"/>
<organism>
    <name type="scientific">Serpula lacrymans var. lacrymans (strain S7.9)</name>
    <name type="common">Dry rot fungus</name>
    <dbReference type="NCBI Taxonomy" id="578457"/>
    <lineage>
        <taxon>Eukaryota</taxon>
        <taxon>Fungi</taxon>
        <taxon>Dikarya</taxon>
        <taxon>Basidiomycota</taxon>
        <taxon>Agaricomycotina</taxon>
        <taxon>Agaricomycetes</taxon>
        <taxon>Agaricomycetidae</taxon>
        <taxon>Boletales</taxon>
        <taxon>Coniophorineae</taxon>
        <taxon>Serpulaceae</taxon>
        <taxon>Serpula</taxon>
    </lineage>
</organism>
<dbReference type="KEGG" id="sla:SERLADRAFT_441049"/>
<dbReference type="GeneID" id="18815468"/>
<proteinExistence type="predicted"/>
<dbReference type="Proteomes" id="UP000008064">
    <property type="component" value="Unassembled WGS sequence"/>
</dbReference>
<protein>
    <submittedName>
        <fullName evidence="1">Uncharacterized protein</fullName>
    </submittedName>
</protein>
<accession>F8P5D0</accession>
<evidence type="ECO:0000313" key="1">
    <source>
        <dbReference type="EMBL" id="EGO21817.1"/>
    </source>
</evidence>
<dbReference type="PANTHER" id="PTHR33099:SF13">
    <property type="entry name" value="F-BOX DOMAIN-CONTAINING PROTEIN-RELATED"/>
    <property type="match status" value="1"/>
</dbReference>
<dbReference type="PANTHER" id="PTHR33099">
    <property type="entry name" value="FE2OG DIOXYGENASE DOMAIN-CONTAINING PROTEIN"/>
    <property type="match status" value="1"/>
</dbReference>
<reference evidence="1" key="1">
    <citation type="submission" date="2011-04" db="EMBL/GenBank/DDBJ databases">
        <title>Evolution of plant cell wall degrading machinery underlies the functional diversity of forest fungi.</title>
        <authorList>
            <consortium name="US DOE Joint Genome Institute (JGI-PGF)"/>
            <person name="Eastwood D.C."/>
            <person name="Floudas D."/>
            <person name="Binder M."/>
            <person name="Majcherczyk A."/>
            <person name="Schneider P."/>
            <person name="Aerts A."/>
            <person name="Asiegbu F.O."/>
            <person name="Baker S.E."/>
            <person name="Barry K."/>
            <person name="Bendiksby M."/>
            <person name="Blumentritt M."/>
            <person name="Coutinho P.M."/>
            <person name="Cullen D."/>
            <person name="Cullen D."/>
            <person name="Gathman A."/>
            <person name="Goodell B."/>
            <person name="Henrissat B."/>
            <person name="Ihrmark K."/>
            <person name="Kauserud H."/>
            <person name="Kohler A."/>
            <person name="LaButti K."/>
            <person name="Lapidus A."/>
            <person name="Lavin J.L."/>
            <person name="Lee Y.-H."/>
            <person name="Lindquist E."/>
            <person name="Lilly W."/>
            <person name="Lucas S."/>
            <person name="Morin E."/>
            <person name="Murat C."/>
            <person name="Oguiza J.A."/>
            <person name="Park J."/>
            <person name="Pisabarro A.G."/>
            <person name="Riley R."/>
            <person name="Rosling A."/>
            <person name="Salamov A."/>
            <person name="Schmidt O."/>
            <person name="Schmutz J."/>
            <person name="Skrede I."/>
            <person name="Stenlid J."/>
            <person name="Wiebenga A."/>
            <person name="Xie X."/>
            <person name="Kues U."/>
            <person name="Hibbett D.S."/>
            <person name="Hoffmeister D."/>
            <person name="Hogberg N."/>
            <person name="Martin F."/>
            <person name="Grigoriev I.V."/>
            <person name="Watkinson S.C."/>
        </authorList>
    </citation>
    <scope>NUCLEOTIDE SEQUENCE</scope>
    <source>
        <strain evidence="1">S7.9</strain>
    </source>
</reference>